<evidence type="ECO:0000313" key="2">
    <source>
        <dbReference type="EMBL" id="RKT60441.1"/>
    </source>
</evidence>
<feature type="transmembrane region" description="Helical" evidence="1">
    <location>
        <begin position="247"/>
        <end position="270"/>
    </location>
</feature>
<keyword evidence="1" id="KW-0812">Transmembrane</keyword>
<organism evidence="2 3">
    <name type="scientific">Azonexus fungiphilus</name>
    <dbReference type="NCBI Taxonomy" id="146940"/>
    <lineage>
        <taxon>Bacteria</taxon>
        <taxon>Pseudomonadati</taxon>
        <taxon>Pseudomonadota</taxon>
        <taxon>Betaproteobacteria</taxon>
        <taxon>Rhodocyclales</taxon>
        <taxon>Azonexaceae</taxon>
        <taxon>Azonexus</taxon>
    </lineage>
</organism>
<feature type="transmembrane region" description="Helical" evidence="1">
    <location>
        <begin position="131"/>
        <end position="159"/>
    </location>
</feature>
<feature type="transmembrane region" description="Helical" evidence="1">
    <location>
        <begin position="26"/>
        <end position="47"/>
    </location>
</feature>
<dbReference type="EMBL" id="RBXP01000011">
    <property type="protein sequence ID" value="RKT60441.1"/>
    <property type="molecule type" value="Genomic_DNA"/>
</dbReference>
<feature type="transmembrane region" description="Helical" evidence="1">
    <location>
        <begin position="194"/>
        <end position="210"/>
    </location>
</feature>
<accession>A0A495WFH8</accession>
<dbReference type="Proteomes" id="UP000270626">
    <property type="component" value="Unassembled WGS sequence"/>
</dbReference>
<proteinExistence type="predicted"/>
<gene>
    <name evidence="2" type="ORF">DFR40_0575</name>
</gene>
<feature type="transmembrane region" description="Helical" evidence="1">
    <location>
        <begin position="59"/>
        <end position="79"/>
    </location>
</feature>
<protein>
    <submittedName>
        <fullName evidence="2">Oligosaccharide repeat unit polymerase</fullName>
    </submittedName>
</protein>
<feature type="transmembrane region" description="Helical" evidence="1">
    <location>
        <begin position="377"/>
        <end position="395"/>
    </location>
</feature>
<feature type="transmembrane region" description="Helical" evidence="1">
    <location>
        <begin position="352"/>
        <end position="371"/>
    </location>
</feature>
<feature type="transmembrane region" description="Helical" evidence="1">
    <location>
        <begin position="216"/>
        <end position="235"/>
    </location>
</feature>
<feature type="transmembrane region" description="Helical" evidence="1">
    <location>
        <begin position="320"/>
        <end position="340"/>
    </location>
</feature>
<comment type="caution">
    <text evidence="2">The sequence shown here is derived from an EMBL/GenBank/DDBJ whole genome shotgun (WGS) entry which is preliminary data.</text>
</comment>
<feature type="transmembrane region" description="Helical" evidence="1">
    <location>
        <begin position="171"/>
        <end position="187"/>
    </location>
</feature>
<dbReference type="RefSeq" id="WP_121456974.1">
    <property type="nucleotide sequence ID" value="NZ_RBXP01000011.1"/>
</dbReference>
<dbReference type="AlphaFoldDB" id="A0A495WFH8"/>
<sequence>MILFFAFCVIWYSVSRGDKDPFKPEIFINLYYFIMVVSGPIVIYLFFPDIYQDGLYAEVLELLSMSLLCMNIGFILSGYCFNKPRVFSKELVDTQGILRLAQIFLLVGLFSGVFFYLRAGNIPIISDNKEVARVMALSVSGNGYFLYLMTLVMPAVSLWAINCFSDKKNKSVYFIVVLATIAGLFLTGTGSRRYIIWIYVYVLVVYHYIVRPLPLSKFFAVGIGAFVFVVLFELFRNPFSDTTADFYTAVLYRLVIFSSNLEKVFSAFYYGGEFFYGKTFFMDILTVLPGKQDDYQSWLKEYVGLSFEGFGIPPTMAGDFYINFGMPGVIVLSLAFGFFVRSVYFFLVVNRFSYYSVFAYCLLLEVFVKMLTSGLSAQSISLIWVALILAVVRYFSPFLRKSQ</sequence>
<name>A0A495WFH8_9RHOO</name>
<reference evidence="2 3" key="1">
    <citation type="submission" date="2018-10" db="EMBL/GenBank/DDBJ databases">
        <title>Genomic Encyclopedia of Type Strains, Phase IV (KMG-IV): sequencing the most valuable type-strain genomes for metagenomic binning, comparative biology and taxonomic classification.</title>
        <authorList>
            <person name="Goeker M."/>
        </authorList>
    </citation>
    <scope>NUCLEOTIDE SEQUENCE [LARGE SCALE GENOMIC DNA]</scope>
    <source>
        <strain evidence="2 3">DSM 23841</strain>
    </source>
</reference>
<evidence type="ECO:0000256" key="1">
    <source>
        <dbReference type="SAM" id="Phobius"/>
    </source>
</evidence>
<dbReference type="OrthoDB" id="5198599at2"/>
<keyword evidence="3" id="KW-1185">Reference proteome</keyword>
<feature type="transmembrane region" description="Helical" evidence="1">
    <location>
        <begin position="99"/>
        <end position="119"/>
    </location>
</feature>
<keyword evidence="1" id="KW-1133">Transmembrane helix</keyword>
<keyword evidence="1" id="KW-0472">Membrane</keyword>
<dbReference type="NCBIfam" id="TIGR04370">
    <property type="entry name" value="glyco_rpt_poly"/>
    <property type="match status" value="1"/>
</dbReference>
<evidence type="ECO:0000313" key="3">
    <source>
        <dbReference type="Proteomes" id="UP000270626"/>
    </source>
</evidence>